<evidence type="ECO:0000313" key="2">
    <source>
        <dbReference type="EMBL" id="ETE63026.1"/>
    </source>
</evidence>
<keyword evidence="3" id="KW-1185">Reference proteome</keyword>
<sequence length="196" mass="22369">MTMANNTGVKDFYFTELSDLPAVHISLFVLPVGSKKLINITYDIPPIMAFFFFFCSFTYLPEFVLLLAAGILGGGAFLVTLISYINIISAILWMHFAEMVSPSVYPSFHQNIWRKNKACLLIVPLKRQQTAQQCLYYSLPGQQAQGNEKCIPLHEYTWGRGDPSNERCSITSTLRLFIEKVVFKRKGEIQRILHCF</sequence>
<accession>V8NM50</accession>
<keyword evidence="1" id="KW-0472">Membrane</keyword>
<feature type="transmembrane region" description="Helical" evidence="1">
    <location>
        <begin position="12"/>
        <end position="33"/>
    </location>
</feature>
<comment type="caution">
    <text evidence="2">The sequence shown here is derived from an EMBL/GenBank/DDBJ whole genome shotgun (WGS) entry which is preliminary data.</text>
</comment>
<proteinExistence type="predicted"/>
<keyword evidence="1" id="KW-1133">Transmembrane helix</keyword>
<organism evidence="2 3">
    <name type="scientific">Ophiophagus hannah</name>
    <name type="common">King cobra</name>
    <name type="synonym">Naja hannah</name>
    <dbReference type="NCBI Taxonomy" id="8665"/>
    <lineage>
        <taxon>Eukaryota</taxon>
        <taxon>Metazoa</taxon>
        <taxon>Chordata</taxon>
        <taxon>Craniata</taxon>
        <taxon>Vertebrata</taxon>
        <taxon>Euteleostomi</taxon>
        <taxon>Lepidosauria</taxon>
        <taxon>Squamata</taxon>
        <taxon>Bifurcata</taxon>
        <taxon>Unidentata</taxon>
        <taxon>Episquamata</taxon>
        <taxon>Toxicofera</taxon>
        <taxon>Serpentes</taxon>
        <taxon>Colubroidea</taxon>
        <taxon>Elapidae</taxon>
        <taxon>Elapinae</taxon>
        <taxon>Ophiophagus</taxon>
    </lineage>
</organism>
<evidence type="ECO:0000313" key="3">
    <source>
        <dbReference type="Proteomes" id="UP000018936"/>
    </source>
</evidence>
<feature type="non-terminal residue" evidence="2">
    <location>
        <position position="196"/>
    </location>
</feature>
<dbReference type="AlphaFoldDB" id="V8NM50"/>
<keyword evidence="1" id="KW-0812">Transmembrane</keyword>
<dbReference type="EMBL" id="AZIM01002945">
    <property type="protein sequence ID" value="ETE63026.1"/>
    <property type="molecule type" value="Genomic_DNA"/>
</dbReference>
<name>V8NM50_OPHHA</name>
<evidence type="ECO:0000256" key="1">
    <source>
        <dbReference type="SAM" id="Phobius"/>
    </source>
</evidence>
<protein>
    <submittedName>
        <fullName evidence="2">Olfactory receptor 8J1</fullName>
    </submittedName>
</protein>
<reference evidence="2 3" key="1">
    <citation type="journal article" date="2013" name="Proc. Natl. Acad. Sci. U.S.A.">
        <title>The king cobra genome reveals dynamic gene evolution and adaptation in the snake venom system.</title>
        <authorList>
            <person name="Vonk F.J."/>
            <person name="Casewell N.R."/>
            <person name="Henkel C.V."/>
            <person name="Heimberg A.M."/>
            <person name="Jansen H.J."/>
            <person name="McCleary R.J."/>
            <person name="Kerkkamp H.M."/>
            <person name="Vos R.A."/>
            <person name="Guerreiro I."/>
            <person name="Calvete J.J."/>
            <person name="Wuster W."/>
            <person name="Woods A.E."/>
            <person name="Logan J.M."/>
            <person name="Harrison R.A."/>
            <person name="Castoe T.A."/>
            <person name="de Koning A.P."/>
            <person name="Pollock D.D."/>
            <person name="Yandell M."/>
            <person name="Calderon D."/>
            <person name="Renjifo C."/>
            <person name="Currier R.B."/>
            <person name="Salgado D."/>
            <person name="Pla D."/>
            <person name="Sanz L."/>
            <person name="Hyder A.S."/>
            <person name="Ribeiro J.M."/>
            <person name="Arntzen J.W."/>
            <person name="van den Thillart G.E."/>
            <person name="Boetzer M."/>
            <person name="Pirovano W."/>
            <person name="Dirks R.P."/>
            <person name="Spaink H.P."/>
            <person name="Duboule D."/>
            <person name="McGlinn E."/>
            <person name="Kini R.M."/>
            <person name="Richardson M.K."/>
        </authorList>
    </citation>
    <scope>NUCLEOTIDE SEQUENCE</scope>
    <source>
        <tissue evidence="2">Blood</tissue>
    </source>
</reference>
<feature type="transmembrane region" description="Helical" evidence="1">
    <location>
        <begin position="66"/>
        <end position="93"/>
    </location>
</feature>
<feature type="transmembrane region" description="Helical" evidence="1">
    <location>
        <begin position="40"/>
        <end position="60"/>
    </location>
</feature>
<dbReference type="Proteomes" id="UP000018936">
    <property type="component" value="Unassembled WGS sequence"/>
</dbReference>
<keyword evidence="2" id="KW-0675">Receptor</keyword>
<gene>
    <name evidence="2" type="primary">OR8J1</name>
    <name evidence="2" type="ORF">L345_11214</name>
</gene>